<dbReference type="STRING" id="3988.B9SBT8"/>
<dbReference type="Pfam" id="PF01582">
    <property type="entry name" value="TIR"/>
    <property type="match status" value="1"/>
</dbReference>
<dbReference type="AlphaFoldDB" id="B9SBT8"/>
<organism evidence="6 7">
    <name type="scientific">Ricinus communis</name>
    <name type="common">Castor bean</name>
    <dbReference type="NCBI Taxonomy" id="3988"/>
    <lineage>
        <taxon>Eukaryota</taxon>
        <taxon>Viridiplantae</taxon>
        <taxon>Streptophyta</taxon>
        <taxon>Embryophyta</taxon>
        <taxon>Tracheophyta</taxon>
        <taxon>Spermatophyta</taxon>
        <taxon>Magnoliopsida</taxon>
        <taxon>eudicotyledons</taxon>
        <taxon>Gunneridae</taxon>
        <taxon>Pentapetalae</taxon>
        <taxon>rosids</taxon>
        <taxon>fabids</taxon>
        <taxon>Malpighiales</taxon>
        <taxon>Euphorbiaceae</taxon>
        <taxon>Acalyphoideae</taxon>
        <taxon>Acalypheae</taxon>
        <taxon>Ricinus</taxon>
    </lineage>
</organism>
<evidence type="ECO:0000259" key="5">
    <source>
        <dbReference type="PROSITE" id="PS50104"/>
    </source>
</evidence>
<protein>
    <recommendedName>
        <fullName evidence="1">ADP-ribosyl cyclase/cyclic ADP-ribose hydrolase</fullName>
        <ecNumber evidence="1">3.2.2.6</ecNumber>
    </recommendedName>
</protein>
<dbReference type="Gene3D" id="3.40.50.10140">
    <property type="entry name" value="Toll/interleukin-1 receptor homology (TIR) domain"/>
    <property type="match status" value="1"/>
</dbReference>
<evidence type="ECO:0000313" key="6">
    <source>
        <dbReference type="EMBL" id="EEF38916.1"/>
    </source>
</evidence>
<dbReference type="InterPro" id="IPR000157">
    <property type="entry name" value="TIR_dom"/>
</dbReference>
<keyword evidence="2" id="KW-0378">Hydrolase</keyword>
<dbReference type="EMBL" id="EQ973917">
    <property type="protein sequence ID" value="EEF38916.1"/>
    <property type="molecule type" value="Genomic_DNA"/>
</dbReference>
<keyword evidence="6" id="KW-0675">Receptor</keyword>
<dbReference type="PANTHER" id="PTHR32009">
    <property type="entry name" value="TMV RESISTANCE PROTEIN N-LIKE"/>
    <property type="match status" value="1"/>
</dbReference>
<dbReference type="EC" id="3.2.2.6" evidence="1"/>
<dbReference type="Proteomes" id="UP000008311">
    <property type="component" value="Unassembled WGS sequence"/>
</dbReference>
<evidence type="ECO:0000256" key="2">
    <source>
        <dbReference type="ARBA" id="ARBA00022801"/>
    </source>
</evidence>
<keyword evidence="6" id="KW-0472">Membrane</keyword>
<dbReference type="FunCoup" id="B9SBT8">
    <property type="interactions" value="12"/>
</dbReference>
<reference evidence="7" key="1">
    <citation type="journal article" date="2010" name="Nat. Biotechnol.">
        <title>Draft genome sequence of the oilseed species Ricinus communis.</title>
        <authorList>
            <person name="Chan A.P."/>
            <person name="Crabtree J."/>
            <person name="Zhao Q."/>
            <person name="Lorenzi H."/>
            <person name="Orvis J."/>
            <person name="Puiu D."/>
            <person name="Melake-Berhan A."/>
            <person name="Jones K.M."/>
            <person name="Redman J."/>
            <person name="Chen G."/>
            <person name="Cahoon E.B."/>
            <person name="Gedil M."/>
            <person name="Stanke M."/>
            <person name="Haas B.J."/>
            <person name="Wortman J.R."/>
            <person name="Fraser-Liggett C.M."/>
            <person name="Ravel J."/>
            <person name="Rabinowicz P.D."/>
        </authorList>
    </citation>
    <scope>NUCLEOTIDE SEQUENCE [LARGE SCALE GENOMIC DNA]</scope>
    <source>
        <strain evidence="7">cv. Hale</strain>
    </source>
</reference>
<name>B9SBT8_RICCO</name>
<accession>B9SBT8</accession>
<proteinExistence type="predicted"/>
<keyword evidence="6" id="KW-0812">Transmembrane</keyword>
<dbReference type="SUPFAM" id="SSF52200">
    <property type="entry name" value="Toll/Interleukin receptor TIR domain"/>
    <property type="match status" value="1"/>
</dbReference>
<evidence type="ECO:0000256" key="3">
    <source>
        <dbReference type="ARBA" id="ARBA00023027"/>
    </source>
</evidence>
<dbReference type="GO" id="GO:0005634">
    <property type="term" value="C:nucleus"/>
    <property type="evidence" value="ECO:0000318"/>
    <property type="project" value="GO_Central"/>
</dbReference>
<sequence length="155" mass="17466">MTSSSSSRSSSSASPKTSYDVFLSFRGADTRNNFTSHLYAALRQENIKTFMDNNLTRGEEIEPSLMKVIEESEISVVIFSKGFASSPWSLDELVKILECIETMQRRVFPVFYYVDPSDVEEQTGVGDSFQQLAKQYETSMPKWRSALKEATTLSG</sequence>
<feature type="domain" description="TIR" evidence="5">
    <location>
        <begin position="17"/>
        <end position="155"/>
    </location>
</feature>
<dbReference type="FunFam" id="3.40.50.10140:FF:000007">
    <property type="entry name" value="Disease resistance protein (TIR-NBS-LRR class)"/>
    <property type="match status" value="1"/>
</dbReference>
<evidence type="ECO:0000256" key="4">
    <source>
        <dbReference type="ARBA" id="ARBA00047304"/>
    </source>
</evidence>
<keyword evidence="7" id="KW-1185">Reference proteome</keyword>
<keyword evidence="3" id="KW-0520">NAD</keyword>
<dbReference type="InParanoid" id="B9SBT8"/>
<dbReference type="GO" id="GO:0007165">
    <property type="term" value="P:signal transduction"/>
    <property type="evidence" value="ECO:0000318"/>
    <property type="project" value="GO_Central"/>
</dbReference>
<dbReference type="PANTHER" id="PTHR32009:SF39">
    <property type="entry name" value="TIR DOMAIN-CONTAINING PROTEIN"/>
    <property type="match status" value="1"/>
</dbReference>
<gene>
    <name evidence="6" type="ORF">RCOM_1043580</name>
</gene>
<dbReference type="PROSITE" id="PS50104">
    <property type="entry name" value="TIR"/>
    <property type="match status" value="1"/>
</dbReference>
<comment type="catalytic activity">
    <reaction evidence="4">
        <text>NAD(+) + H2O = ADP-D-ribose + nicotinamide + H(+)</text>
        <dbReference type="Rhea" id="RHEA:16301"/>
        <dbReference type="ChEBI" id="CHEBI:15377"/>
        <dbReference type="ChEBI" id="CHEBI:15378"/>
        <dbReference type="ChEBI" id="CHEBI:17154"/>
        <dbReference type="ChEBI" id="CHEBI:57540"/>
        <dbReference type="ChEBI" id="CHEBI:57967"/>
        <dbReference type="EC" id="3.2.2.6"/>
    </reaction>
    <physiologicalReaction direction="left-to-right" evidence="4">
        <dbReference type="Rhea" id="RHEA:16302"/>
    </physiologicalReaction>
</comment>
<dbReference type="InterPro" id="IPR035897">
    <property type="entry name" value="Toll_tir_struct_dom_sf"/>
</dbReference>
<evidence type="ECO:0000313" key="7">
    <source>
        <dbReference type="Proteomes" id="UP000008311"/>
    </source>
</evidence>
<evidence type="ECO:0000256" key="1">
    <source>
        <dbReference type="ARBA" id="ARBA00011982"/>
    </source>
</evidence>
<dbReference type="SMART" id="SM00255">
    <property type="entry name" value="TIR"/>
    <property type="match status" value="1"/>
</dbReference>
<dbReference type="GO" id="GO:0061809">
    <property type="term" value="F:NAD+ nucleosidase activity, cyclic ADP-ribose generating"/>
    <property type="evidence" value="ECO:0007669"/>
    <property type="project" value="UniProtKB-EC"/>
</dbReference>